<name>A0A9Q3CRZ5_9BASI</name>
<comment type="caution">
    <text evidence="2">The sequence shown here is derived from an EMBL/GenBank/DDBJ whole genome shotgun (WGS) entry which is preliminary data.</text>
</comment>
<reference evidence="2" key="1">
    <citation type="submission" date="2021-03" db="EMBL/GenBank/DDBJ databases">
        <title>Draft genome sequence of rust myrtle Austropuccinia psidii MF-1, a brazilian biotype.</title>
        <authorList>
            <person name="Quecine M.C."/>
            <person name="Pachon D.M.R."/>
            <person name="Bonatelli M.L."/>
            <person name="Correr F.H."/>
            <person name="Franceschini L.M."/>
            <person name="Leite T.F."/>
            <person name="Margarido G.R.A."/>
            <person name="Almeida C.A."/>
            <person name="Ferrarezi J.A."/>
            <person name="Labate C.A."/>
        </authorList>
    </citation>
    <scope>NUCLEOTIDE SEQUENCE</scope>
    <source>
        <strain evidence="2">MF-1</strain>
    </source>
</reference>
<accession>A0A9Q3CRZ5</accession>
<proteinExistence type="predicted"/>
<gene>
    <name evidence="2" type="ORF">O181_028010</name>
</gene>
<keyword evidence="3" id="KW-1185">Reference proteome</keyword>
<protein>
    <submittedName>
        <fullName evidence="2">Uncharacterized protein</fullName>
    </submittedName>
</protein>
<sequence length="193" mass="21510">MGYWHTNSVPDILEENYIPLSTQSQASTPVIPSEPEGSKGKGKRNSEGLITAKRWTPIATQRNKKPQNSASMQVKPTLSTCTGKITVINPVVTYKGKLPKSADNKFVQGTVKGRYPNNIKFFDCLQTLICHLYNSETLASKRTNQRTENAFPEPEHLEEETLGPVVDGKTLREILPTLPCKIWINFFSSTNSS</sequence>
<evidence type="ECO:0000313" key="2">
    <source>
        <dbReference type="EMBL" id="MBW0488295.1"/>
    </source>
</evidence>
<dbReference type="EMBL" id="AVOT02009540">
    <property type="protein sequence ID" value="MBW0488295.1"/>
    <property type="molecule type" value="Genomic_DNA"/>
</dbReference>
<organism evidence="2 3">
    <name type="scientific">Austropuccinia psidii MF-1</name>
    <dbReference type="NCBI Taxonomy" id="1389203"/>
    <lineage>
        <taxon>Eukaryota</taxon>
        <taxon>Fungi</taxon>
        <taxon>Dikarya</taxon>
        <taxon>Basidiomycota</taxon>
        <taxon>Pucciniomycotina</taxon>
        <taxon>Pucciniomycetes</taxon>
        <taxon>Pucciniales</taxon>
        <taxon>Sphaerophragmiaceae</taxon>
        <taxon>Austropuccinia</taxon>
    </lineage>
</organism>
<evidence type="ECO:0000256" key="1">
    <source>
        <dbReference type="SAM" id="MobiDB-lite"/>
    </source>
</evidence>
<dbReference type="Proteomes" id="UP000765509">
    <property type="component" value="Unassembled WGS sequence"/>
</dbReference>
<evidence type="ECO:0000313" key="3">
    <source>
        <dbReference type="Proteomes" id="UP000765509"/>
    </source>
</evidence>
<feature type="region of interest" description="Disordered" evidence="1">
    <location>
        <begin position="23"/>
        <end position="47"/>
    </location>
</feature>
<dbReference type="AlphaFoldDB" id="A0A9Q3CRZ5"/>